<evidence type="ECO:0008006" key="4">
    <source>
        <dbReference type="Google" id="ProtNLM"/>
    </source>
</evidence>
<keyword evidence="1" id="KW-1133">Transmembrane helix</keyword>
<evidence type="ECO:0000256" key="1">
    <source>
        <dbReference type="SAM" id="Phobius"/>
    </source>
</evidence>
<reference evidence="2 3" key="1">
    <citation type="journal article" date="2016" name="Nat. Commun.">
        <title>Thousands of microbial genomes shed light on interconnected biogeochemical processes in an aquifer system.</title>
        <authorList>
            <person name="Anantharaman K."/>
            <person name="Brown C.T."/>
            <person name="Hug L.A."/>
            <person name="Sharon I."/>
            <person name="Castelle C.J."/>
            <person name="Probst A.J."/>
            <person name="Thomas B.C."/>
            <person name="Singh A."/>
            <person name="Wilkins M.J."/>
            <person name="Karaoz U."/>
            <person name="Brodie E.L."/>
            <person name="Williams K.H."/>
            <person name="Hubbard S.S."/>
            <person name="Banfield J.F."/>
        </authorList>
    </citation>
    <scope>NUCLEOTIDE SEQUENCE [LARGE SCALE GENOMIC DNA]</scope>
</reference>
<evidence type="ECO:0000313" key="2">
    <source>
        <dbReference type="EMBL" id="OGG77162.1"/>
    </source>
</evidence>
<evidence type="ECO:0000313" key="3">
    <source>
        <dbReference type="Proteomes" id="UP000177215"/>
    </source>
</evidence>
<keyword evidence="1" id="KW-0472">Membrane</keyword>
<proteinExistence type="predicted"/>
<dbReference type="STRING" id="1798515.A3B35_02650"/>
<name>A0A1F6EUJ4_9BACT</name>
<keyword evidence="1" id="KW-0812">Transmembrane</keyword>
<dbReference type="AlphaFoldDB" id="A0A1F6EUJ4"/>
<protein>
    <recommendedName>
        <fullName evidence="4">DUF11 domain-containing protein</fullName>
    </recommendedName>
</protein>
<sequence>MEPSESEHDHEKIERLRRAMYSRDLSEHMKERPRRKLDDIHPIVGEDWRHEEASLPSSFVAPRAAITFARTALWWVLGLAIVFFIGAVGFFAYYFTIGPGASPASAANIDISISGPPQISGGDPTQLQVAVTNRNQVPLQLADLIITYPPGTRSPTDLSTDLSSQRISLGTIEAGGRRQGTVSAIFAGSGGNANVKVDLEYRISGSSAIFVTSSEYSAILSTSPITLSVAGNSETVSGQPIEFTATISSNANTTVKDVLLAVSYPFGFTLGTGEPKPTRPLPGGSGNVWEVGDIRPGQKREVVLRGTLIGEAADERVFRFDAGTRKTPKDETITTKLAESPVRVKVSEPFLGLSVSANRSTGPSVVVAPATNVNVVVSWQNNLSTPIQDAVIVARLSGVEIDGSTVVSPDGFYRSSDSVIIWDKNTTKGALSNLAAGARGSVSFSFRMPTSDELKKITNPTLTFTVNAAGKRISEQGVPENLQSTASQRVAVSSDLRVTAQGLYYANPFTSVGPLPPKAGTETTYGIVFTLTNTTNKIENAKLTAVLPSYVRWVGVFSPASENLSFNQNDSSVTWDIGNVEPGVGMDGALPRQSAIAIGFTPSTSQIGQEPPLLQDIKFSGVDSATKQAITRTVQSVTTNIIGDPGFSATNATVVR</sequence>
<gene>
    <name evidence="2" type="ORF">A3B35_02650</name>
</gene>
<dbReference type="EMBL" id="MFMC01000025">
    <property type="protein sequence ID" value="OGG77162.1"/>
    <property type="molecule type" value="Genomic_DNA"/>
</dbReference>
<dbReference type="Proteomes" id="UP000177215">
    <property type="component" value="Unassembled WGS sequence"/>
</dbReference>
<comment type="caution">
    <text evidence="2">The sequence shown here is derived from an EMBL/GenBank/DDBJ whole genome shotgun (WGS) entry which is preliminary data.</text>
</comment>
<feature type="transmembrane region" description="Helical" evidence="1">
    <location>
        <begin position="72"/>
        <end position="95"/>
    </location>
</feature>
<accession>A0A1F6EUJ4</accession>
<organism evidence="2 3">
    <name type="scientific">Candidatus Kaiserbacteria bacterium RIFCSPLOWO2_01_FULL_54_24</name>
    <dbReference type="NCBI Taxonomy" id="1798515"/>
    <lineage>
        <taxon>Bacteria</taxon>
        <taxon>Candidatus Kaiseribacteriota</taxon>
    </lineage>
</organism>